<dbReference type="SUPFAM" id="SSF55103">
    <property type="entry name" value="FAD-linked oxidases, C-terminal domain"/>
    <property type="match status" value="1"/>
</dbReference>
<reference evidence="7" key="1">
    <citation type="submission" date="2019-08" db="EMBL/GenBank/DDBJ databases">
        <authorList>
            <person name="Kucharzyk K."/>
            <person name="Murdoch R.W."/>
            <person name="Higgins S."/>
            <person name="Loffler F."/>
        </authorList>
    </citation>
    <scope>NUCLEOTIDE SEQUENCE</scope>
</reference>
<dbReference type="Pfam" id="PF01565">
    <property type="entry name" value="FAD_binding_4"/>
    <property type="match status" value="1"/>
</dbReference>
<dbReference type="InterPro" id="IPR009051">
    <property type="entry name" value="Helical_ferredxn"/>
</dbReference>
<comment type="caution">
    <text evidence="7">The sequence shown here is derived from an EMBL/GenBank/DDBJ whole genome shotgun (WGS) entry which is preliminary data.</text>
</comment>
<dbReference type="Gene3D" id="1.10.45.10">
    <property type="entry name" value="Vanillyl-alcohol Oxidase, Chain A, domain 4"/>
    <property type="match status" value="1"/>
</dbReference>
<dbReference type="EMBL" id="VSSQ01000051">
    <property type="protein sequence ID" value="MPL70231.1"/>
    <property type="molecule type" value="Genomic_DNA"/>
</dbReference>
<feature type="domain" description="4Fe-4S ferredoxin-type" evidence="5">
    <location>
        <begin position="626"/>
        <end position="657"/>
    </location>
</feature>
<sequence>MKINKEIKHLKEGFKGDLLFDELSKIVYSTDASAYREIPLGVALPKDKEDIRELVAFANQNKISLIPRGAGTSLAGQVVGNGLVVDVSRYMKQVLELNVEERWVRVEPGVVLDELNNILKPYNLFFAPETSTSNRCTIGGMVGNNSCGSHSLVYGSTRDHLLESKVILANTKEVTFKKLSKEEFEEKTLLPNLEGDIYKHLKERYSDKEIQNKIVEAFPEKEIRRRNNGYALDEIFDNNVFNPESDKEFNLSKLFAASEGTLGFGVEFKINLMPLPPKNKALICAHFNSLEDSFDGNLIALEHSPVAIELMDNNILTSAGRNIEQRKNMFFVEGNPEAILIIELAEETPEALEAKTNRIIDSLKKENKGYAFAVVKGKDIAKVWALRKAGLGLLTNIPGSAKPVSVIEDTSVSPSKLSQYIKEFKEVLHKYNLTCVYHAHIATGELHLRPVLDLKNKEDVALFRKVSVDVANLVKKYRGSLSGEHGDGRLRGEFIPLIYGEEIYDLMKELKQVWDKDNIFNKGKIIDTPPMDTSLRYSQFIEENNKKRLDLNNIPTYYDFSEQKGLLSAVEQCNGSADCRKGVEFLNTMCPSYRATNDERFTPRARANALREYYTNPKNNNPFDNQELYWILDNCLSCKGCKNECPSNVDIAKLKSEFLQHYYDVNGLPLRIILINYLTSFQRIGSIFSELYNWVITNKWTSSLIKNILKFSPKRTLPTLNEWTLRQLVKREEELSTSYSTKTKKKVYFFADEFTNYQDSHIGFAAIKLLRSLGYEIEIAPIRESGRISMSKGMVKRAKRLANKNLKALRGIINDNTPLIGIEPSTVLSFRDEYPSLIKPKLKTEETNQVIKNTFLFDEFLAHEIDSGNITSEDFTTQPRNILLHGHCQQKALIGTENMEKVLSLPKNYKVEVIPSGCCGMAGSFGYEAKHYDMSINIGNQILFPAILKANNETIISAPGTSCREHIKHSTDRNVLHPIEVLWRARKGKE</sequence>
<evidence type="ECO:0000313" key="7">
    <source>
        <dbReference type="EMBL" id="MPL70231.1"/>
    </source>
</evidence>
<dbReference type="PROSITE" id="PS51387">
    <property type="entry name" value="FAD_PCMH"/>
    <property type="match status" value="1"/>
</dbReference>
<organism evidence="7">
    <name type="scientific">bioreactor metagenome</name>
    <dbReference type="NCBI Taxonomy" id="1076179"/>
    <lineage>
        <taxon>unclassified sequences</taxon>
        <taxon>metagenomes</taxon>
        <taxon>ecological metagenomes</taxon>
    </lineage>
</organism>
<evidence type="ECO:0000259" key="6">
    <source>
        <dbReference type="PROSITE" id="PS51387"/>
    </source>
</evidence>
<name>A0A644TWZ8_9ZZZZ</name>
<dbReference type="InterPro" id="IPR004113">
    <property type="entry name" value="FAD-bd_oxidored_4_C"/>
</dbReference>
<dbReference type="SUPFAM" id="SSF56176">
    <property type="entry name" value="FAD-binding/transporter-associated domain-like"/>
    <property type="match status" value="1"/>
</dbReference>
<dbReference type="Gene3D" id="3.30.465.10">
    <property type="match status" value="1"/>
</dbReference>
<dbReference type="GO" id="GO:0071949">
    <property type="term" value="F:FAD binding"/>
    <property type="evidence" value="ECO:0007669"/>
    <property type="project" value="InterPro"/>
</dbReference>
<evidence type="ECO:0008006" key="8">
    <source>
        <dbReference type="Google" id="ProtNLM"/>
    </source>
</evidence>
<dbReference type="PANTHER" id="PTHR11748:SF119">
    <property type="entry name" value="D-2-HYDROXYGLUTARATE DEHYDROGENASE"/>
    <property type="match status" value="1"/>
</dbReference>
<evidence type="ECO:0000256" key="4">
    <source>
        <dbReference type="ARBA" id="ARBA00023002"/>
    </source>
</evidence>
<dbReference type="InterPro" id="IPR016169">
    <property type="entry name" value="FAD-bd_PCMH_sub2"/>
</dbReference>
<feature type="domain" description="FAD-binding PCMH-type" evidence="6">
    <location>
        <begin position="35"/>
        <end position="275"/>
    </location>
</feature>
<dbReference type="InterPro" id="IPR036318">
    <property type="entry name" value="FAD-bd_PCMH-like_sf"/>
</dbReference>
<dbReference type="InterPro" id="IPR016164">
    <property type="entry name" value="FAD-linked_Oxase-like_C"/>
</dbReference>
<keyword evidence="4" id="KW-0560">Oxidoreductase</keyword>
<dbReference type="InterPro" id="IPR016171">
    <property type="entry name" value="Vanillyl_alc_oxidase_C-sub2"/>
</dbReference>
<dbReference type="PROSITE" id="PS00198">
    <property type="entry name" value="4FE4S_FER_1"/>
    <property type="match status" value="1"/>
</dbReference>
<dbReference type="SUPFAM" id="SSF46548">
    <property type="entry name" value="alpha-helical ferredoxin"/>
    <property type="match status" value="1"/>
</dbReference>
<dbReference type="InterPro" id="IPR016166">
    <property type="entry name" value="FAD-bd_PCMH"/>
</dbReference>
<proteinExistence type="predicted"/>
<evidence type="ECO:0000256" key="2">
    <source>
        <dbReference type="ARBA" id="ARBA00022630"/>
    </source>
</evidence>
<dbReference type="Pfam" id="PF02913">
    <property type="entry name" value="FAD-oxidase_C"/>
    <property type="match status" value="1"/>
</dbReference>
<dbReference type="Gene3D" id="3.30.70.2740">
    <property type="match status" value="1"/>
</dbReference>
<dbReference type="GO" id="GO:0051536">
    <property type="term" value="F:iron-sulfur cluster binding"/>
    <property type="evidence" value="ECO:0007669"/>
    <property type="project" value="InterPro"/>
</dbReference>
<dbReference type="InterPro" id="IPR017900">
    <property type="entry name" value="4Fe4S_Fe_S_CS"/>
</dbReference>
<accession>A0A644TWZ8</accession>
<comment type="cofactor">
    <cofactor evidence="1">
        <name>FAD</name>
        <dbReference type="ChEBI" id="CHEBI:57692"/>
    </cofactor>
</comment>
<dbReference type="AlphaFoldDB" id="A0A644TWZ8"/>
<dbReference type="GO" id="GO:0008720">
    <property type="term" value="F:D-lactate dehydrogenase (NAD+) activity"/>
    <property type="evidence" value="ECO:0007669"/>
    <property type="project" value="TreeGrafter"/>
</dbReference>
<evidence type="ECO:0000256" key="3">
    <source>
        <dbReference type="ARBA" id="ARBA00022827"/>
    </source>
</evidence>
<dbReference type="GO" id="GO:1903457">
    <property type="term" value="P:lactate catabolic process"/>
    <property type="evidence" value="ECO:0007669"/>
    <property type="project" value="TreeGrafter"/>
</dbReference>
<keyword evidence="2" id="KW-0285">Flavoprotein</keyword>
<dbReference type="Gene3D" id="1.10.1060.10">
    <property type="entry name" value="Alpha-helical ferredoxin"/>
    <property type="match status" value="1"/>
</dbReference>
<dbReference type="PANTHER" id="PTHR11748">
    <property type="entry name" value="D-LACTATE DEHYDROGENASE"/>
    <property type="match status" value="1"/>
</dbReference>
<evidence type="ECO:0000259" key="5">
    <source>
        <dbReference type="PROSITE" id="PS51379"/>
    </source>
</evidence>
<dbReference type="Pfam" id="PF13183">
    <property type="entry name" value="Fer4_8"/>
    <property type="match status" value="1"/>
</dbReference>
<gene>
    <name evidence="7" type="ORF">SDC9_15986</name>
</gene>
<protein>
    <recommendedName>
        <fullName evidence="8">FAD-binding PCMH-type domain-containing protein</fullName>
    </recommendedName>
</protein>
<dbReference type="GO" id="GO:0004458">
    <property type="term" value="F:D-lactate dehydrogenase (cytochrome) activity"/>
    <property type="evidence" value="ECO:0007669"/>
    <property type="project" value="TreeGrafter"/>
</dbReference>
<dbReference type="InterPro" id="IPR006094">
    <property type="entry name" value="Oxid_FAD_bind_N"/>
</dbReference>
<dbReference type="InterPro" id="IPR017896">
    <property type="entry name" value="4Fe4S_Fe-S-bd"/>
</dbReference>
<dbReference type="PROSITE" id="PS51379">
    <property type="entry name" value="4FE4S_FER_2"/>
    <property type="match status" value="1"/>
</dbReference>
<evidence type="ECO:0000256" key="1">
    <source>
        <dbReference type="ARBA" id="ARBA00001974"/>
    </source>
</evidence>
<keyword evidence="3" id="KW-0274">FAD</keyword>